<organism evidence="5 6">
    <name type="scientific">Candidatus Falkowbacteria bacterium CG10_big_fil_rev_8_21_14_0_10_37_14</name>
    <dbReference type="NCBI Taxonomy" id="1974561"/>
    <lineage>
        <taxon>Bacteria</taxon>
        <taxon>Candidatus Falkowiibacteriota</taxon>
    </lineage>
</organism>
<sequence length="136" mass="14856">MWKWIKKLLEKKEDEILVSRLVSRYSNVTVAKILELAKHPNADRLQLVKVDAGKYGQLDIVCGANNIAVGQKVPLALVGCRLTNGMEIKTSVIRGEKSAGMLCAADELGLGEDHSGIVLLDSQAVIGEEIDEYLPK</sequence>
<evidence type="ECO:0000259" key="4">
    <source>
        <dbReference type="PROSITE" id="PS50886"/>
    </source>
</evidence>
<protein>
    <recommendedName>
        <fullName evidence="4">tRNA-binding domain-containing protein</fullName>
    </recommendedName>
</protein>
<comment type="caution">
    <text evidence="5">The sequence shown here is derived from an EMBL/GenBank/DDBJ whole genome shotgun (WGS) entry which is preliminary data.</text>
</comment>
<dbReference type="AlphaFoldDB" id="A0A2M6WTD5"/>
<keyword evidence="2 3" id="KW-0694">RNA-binding</keyword>
<dbReference type="FunFam" id="2.40.50.140:FF:000045">
    <property type="entry name" value="Phenylalanine--tRNA ligase beta subunit"/>
    <property type="match status" value="1"/>
</dbReference>
<dbReference type="Pfam" id="PF01588">
    <property type="entry name" value="tRNA_bind"/>
    <property type="match status" value="1"/>
</dbReference>
<dbReference type="InterPro" id="IPR002547">
    <property type="entry name" value="tRNA-bd_dom"/>
</dbReference>
<dbReference type="PROSITE" id="PS50886">
    <property type="entry name" value="TRBD"/>
    <property type="match status" value="1"/>
</dbReference>
<feature type="domain" description="TRNA-binding" evidence="4">
    <location>
        <begin position="22"/>
        <end position="131"/>
    </location>
</feature>
<accession>A0A2M6WTD5</accession>
<dbReference type="SUPFAM" id="SSF50249">
    <property type="entry name" value="Nucleic acid-binding proteins"/>
    <property type="match status" value="1"/>
</dbReference>
<gene>
    <name evidence="5" type="ORF">COT94_02185</name>
</gene>
<dbReference type="NCBIfam" id="NF045760">
    <property type="entry name" value="YtpR"/>
    <property type="match status" value="1"/>
</dbReference>
<dbReference type="CDD" id="cd02796">
    <property type="entry name" value="tRNA_bind_bactPheRS"/>
    <property type="match status" value="1"/>
</dbReference>
<dbReference type="InterPro" id="IPR012340">
    <property type="entry name" value="NA-bd_OB-fold"/>
</dbReference>
<reference evidence="6" key="1">
    <citation type="submission" date="2017-09" db="EMBL/GenBank/DDBJ databases">
        <title>Depth-based differentiation of microbial function through sediment-hosted aquifers and enrichment of novel symbionts in the deep terrestrial subsurface.</title>
        <authorList>
            <person name="Probst A.J."/>
            <person name="Ladd B."/>
            <person name="Jarett J.K."/>
            <person name="Geller-Mcgrath D.E."/>
            <person name="Sieber C.M.K."/>
            <person name="Emerson J.B."/>
            <person name="Anantharaman K."/>
            <person name="Thomas B.C."/>
            <person name="Malmstrom R."/>
            <person name="Stieglmeier M."/>
            <person name="Klingl A."/>
            <person name="Woyke T."/>
            <person name="Ryan C.M."/>
            <person name="Banfield J.F."/>
        </authorList>
    </citation>
    <scope>NUCLEOTIDE SEQUENCE [LARGE SCALE GENOMIC DNA]</scope>
</reference>
<evidence type="ECO:0000256" key="3">
    <source>
        <dbReference type="PROSITE-ProRule" id="PRU00209"/>
    </source>
</evidence>
<dbReference type="InterPro" id="IPR033714">
    <property type="entry name" value="tRNA_bind_bactPheRS"/>
</dbReference>
<dbReference type="GO" id="GO:0000049">
    <property type="term" value="F:tRNA binding"/>
    <property type="evidence" value="ECO:0007669"/>
    <property type="project" value="UniProtKB-UniRule"/>
</dbReference>
<proteinExistence type="predicted"/>
<dbReference type="Proteomes" id="UP000228533">
    <property type="component" value="Unassembled WGS sequence"/>
</dbReference>
<dbReference type="Gene3D" id="2.40.50.140">
    <property type="entry name" value="Nucleic acid-binding proteins"/>
    <property type="match status" value="1"/>
</dbReference>
<name>A0A2M6WTD5_9BACT</name>
<evidence type="ECO:0000256" key="2">
    <source>
        <dbReference type="ARBA" id="ARBA00022884"/>
    </source>
</evidence>
<dbReference type="EMBL" id="PFAM01000013">
    <property type="protein sequence ID" value="PIT96050.1"/>
    <property type="molecule type" value="Genomic_DNA"/>
</dbReference>
<evidence type="ECO:0000313" key="6">
    <source>
        <dbReference type="Proteomes" id="UP000228533"/>
    </source>
</evidence>
<keyword evidence="1 3" id="KW-0820">tRNA-binding</keyword>
<evidence type="ECO:0000256" key="1">
    <source>
        <dbReference type="ARBA" id="ARBA00022555"/>
    </source>
</evidence>
<evidence type="ECO:0000313" key="5">
    <source>
        <dbReference type="EMBL" id="PIT96050.1"/>
    </source>
</evidence>